<feature type="compositionally biased region" description="Polar residues" evidence="1">
    <location>
        <begin position="1014"/>
        <end position="1026"/>
    </location>
</feature>
<accession>A0A0L0VVR1</accession>
<name>A0A0L0VVR1_9BASI</name>
<dbReference type="PANTHER" id="PTHR31912">
    <property type="entry name" value="IP13529P"/>
    <property type="match status" value="1"/>
</dbReference>
<feature type="compositionally biased region" description="Basic and acidic residues" evidence="1">
    <location>
        <begin position="1"/>
        <end position="20"/>
    </location>
</feature>
<gene>
    <name evidence="2" type="ORF">PSTG_03554</name>
</gene>
<protein>
    <submittedName>
        <fullName evidence="2">Uncharacterized protein</fullName>
    </submittedName>
</protein>
<feature type="region of interest" description="Disordered" evidence="1">
    <location>
        <begin position="1014"/>
        <end position="1053"/>
    </location>
</feature>
<evidence type="ECO:0000256" key="1">
    <source>
        <dbReference type="SAM" id="MobiDB-lite"/>
    </source>
</evidence>
<evidence type="ECO:0000313" key="2">
    <source>
        <dbReference type="EMBL" id="KNF03287.1"/>
    </source>
</evidence>
<feature type="compositionally biased region" description="Low complexity" evidence="1">
    <location>
        <begin position="1040"/>
        <end position="1053"/>
    </location>
</feature>
<dbReference type="STRING" id="1165861.A0A0L0VVR1"/>
<dbReference type="PANTHER" id="PTHR31912:SF34">
    <property type="entry name" value="NOTOCHORD-RELATED PROTEIN"/>
    <property type="match status" value="1"/>
</dbReference>
<evidence type="ECO:0000313" key="3">
    <source>
        <dbReference type="Proteomes" id="UP000054564"/>
    </source>
</evidence>
<comment type="caution">
    <text evidence="2">The sequence shown here is derived from an EMBL/GenBank/DDBJ whole genome shotgun (WGS) entry which is preliminary data.</text>
</comment>
<dbReference type="AlphaFoldDB" id="A0A0L0VVR1"/>
<keyword evidence="3" id="KW-1185">Reference proteome</keyword>
<reference evidence="3" key="1">
    <citation type="submission" date="2014-03" db="EMBL/GenBank/DDBJ databases">
        <title>The Genome Sequence of Puccinia striiformis f. sp. tritici PST-78.</title>
        <authorList>
            <consortium name="The Broad Institute Genome Sequencing Platform"/>
            <person name="Cuomo C."/>
            <person name="Hulbert S."/>
            <person name="Chen X."/>
            <person name="Walker B."/>
            <person name="Young S.K."/>
            <person name="Zeng Q."/>
            <person name="Gargeya S."/>
            <person name="Fitzgerald M."/>
            <person name="Haas B."/>
            <person name="Abouelleil A."/>
            <person name="Alvarado L."/>
            <person name="Arachchi H.M."/>
            <person name="Berlin A.M."/>
            <person name="Chapman S.B."/>
            <person name="Goldberg J."/>
            <person name="Griggs A."/>
            <person name="Gujja S."/>
            <person name="Hansen M."/>
            <person name="Howarth C."/>
            <person name="Imamovic A."/>
            <person name="Larimer J."/>
            <person name="McCowan C."/>
            <person name="Montmayeur A."/>
            <person name="Murphy C."/>
            <person name="Neiman D."/>
            <person name="Pearson M."/>
            <person name="Priest M."/>
            <person name="Roberts A."/>
            <person name="Saif S."/>
            <person name="Shea T."/>
            <person name="Sisk P."/>
            <person name="Sykes S."/>
            <person name="Wortman J."/>
            <person name="Nusbaum C."/>
            <person name="Birren B."/>
        </authorList>
    </citation>
    <scope>NUCLEOTIDE SEQUENCE [LARGE SCALE GENOMIC DNA]</scope>
    <source>
        <strain evidence="3">race PST-78</strain>
    </source>
</reference>
<dbReference type="Proteomes" id="UP000054564">
    <property type="component" value="Unassembled WGS sequence"/>
</dbReference>
<feature type="compositionally biased region" description="Acidic residues" evidence="1">
    <location>
        <begin position="1027"/>
        <end position="1039"/>
    </location>
</feature>
<dbReference type="OrthoDB" id="2246127at2759"/>
<dbReference type="EMBL" id="AJIL01000018">
    <property type="protein sequence ID" value="KNF03287.1"/>
    <property type="molecule type" value="Genomic_DNA"/>
</dbReference>
<organism evidence="2 3">
    <name type="scientific">Puccinia striiformis f. sp. tritici PST-78</name>
    <dbReference type="NCBI Taxonomy" id="1165861"/>
    <lineage>
        <taxon>Eukaryota</taxon>
        <taxon>Fungi</taxon>
        <taxon>Dikarya</taxon>
        <taxon>Basidiomycota</taxon>
        <taxon>Pucciniomycotina</taxon>
        <taxon>Pucciniomycetes</taxon>
        <taxon>Pucciniales</taxon>
        <taxon>Pucciniaceae</taxon>
        <taxon>Puccinia</taxon>
    </lineage>
</organism>
<feature type="region of interest" description="Disordered" evidence="1">
    <location>
        <begin position="1"/>
        <end position="37"/>
    </location>
</feature>
<proteinExistence type="predicted"/>
<sequence length="1053" mass="120521">MNKRSKESHEKRAAHKENVKGFESLCAGTSGHSEPSRAILPEQDVEMNDSVDPSVRPNNFEIPQSPCLEETIAAIHNFDRGDDHNSDDEHGPHEEVNWDNWLAYEMDHAAEDISVDNADDEEDDDSDHQSIDEGEWFPFKSKLEFLGSVLVGYTRRILSRSAFDQIRAYLTIGSLKIPAWSTIRRAQKRIRNYLNVQINVANSVWGVPCAALSLKDILRKELSNPLVAPFLDFYPEDAKGLDVYKLSQSKKWLELLPRQFRTQMCTNNTKHFYVYEPLETYSKKIVIPIFIHQINSVTHAKCLVICRRPHTPLPRKLCIPEKIAFNDPNLELIAVRDFHKTYSEIERNGQQLLHLCCNLMYETNARNTKTKKITLPNPWRIKSEGKIIRHLPIGLAGALEVAEQIVAEMNEIATDGFEAFDVTISQPVFVMSTVLFFLADSPMHAEITNTPCPSSALNPCRFCTLSAPKKIEKDTKIYIQKFLEVDSDGCTKHNPLRIWEETVTRTYDLYNLTNHSTMKEFNKMSIKWGIKDSMNRRFIESRKDKIVKKKTKELIEEDRTRLFNSILKLKGFDGCLDTPVESLHVILLGIVKYLKAQLIGRIQSFNTRSLNIPPLQPTYLVTHTQSLVGKEFKIFLQSAPFILFPFMDADQRQLWLSLCLLSSYAFQTHIANMAEFQIQIQKYIKAFLYHIIKSSGQWVNKPKFHMLLHLDQSILRFGPAPLFATEKFESYNGVVRIASTHTNRQAPGRDIAIKFADALSLRFIFSGGILYDRNTGSTSASSPGLLNVFRTNAIIQKSMGYNQALSNAIAHYPFHKKVACKHEDQAEPPTALKRWLNDREFVQILDLQLNKHEAVEKDCFILTENPETRIRYIGFVNSLWKVSSNYYVNVTKLSKSTIHPFYGMREFIKTSDSCSFDSKAILAILNFQHNCFDADCPIKNTKTTRVEQQDTTIRTAEVCHTNKTNFILNSASFHAPDYHREMADLFVPTIQPSEMAQAIDEGYDKWMHPDEIITPNQESETTSSSDAEIDENLELEDTPSLESTSESSELLDM</sequence>